<proteinExistence type="predicted"/>
<organism evidence="1 2">
    <name type="scientific">Cronobacter turicensis (strain DSM 18703 / CCUG 55852 / LMG 23827 / z3032)</name>
    <dbReference type="NCBI Taxonomy" id="693216"/>
    <lineage>
        <taxon>Bacteria</taxon>
        <taxon>Pseudomonadati</taxon>
        <taxon>Pseudomonadota</taxon>
        <taxon>Gammaproteobacteria</taxon>
        <taxon>Enterobacterales</taxon>
        <taxon>Enterobacteriaceae</taxon>
        <taxon>Cronobacter</taxon>
    </lineage>
</organism>
<dbReference type="HOGENOM" id="CLU_3316961_0_0_6"/>
<keyword evidence="2" id="KW-1185">Reference proteome</keyword>
<reference evidence="2" key="2">
    <citation type="journal article" date="2011" name="J. Bacteriol.">
        <title>Complete genome sequence of Cronobacter turicensis LMG 23827, a food-borne pathogen causing deaths in neonates.</title>
        <authorList>
            <person name="Stephan R."/>
            <person name="Lehner A."/>
            <person name="Tischler P."/>
            <person name="Rattei T."/>
        </authorList>
    </citation>
    <scope>NUCLEOTIDE SEQUENCE [LARGE SCALE GENOMIC DNA]</scope>
    <source>
        <strain evidence="2">DSM 18703 / CCUG 55852 / LMG 23827 / z3032</strain>
    </source>
</reference>
<gene>
    <name evidence="1" type="ordered locus">Ctu_10340</name>
</gene>
<sequence length="39" mass="4558">MKIDFNKFLKVIGLFLKKIINDVSFDLLMDEKAERQLSG</sequence>
<dbReference type="Proteomes" id="UP000002069">
    <property type="component" value="Chromosome"/>
</dbReference>
<evidence type="ECO:0000313" key="2">
    <source>
        <dbReference type="Proteomes" id="UP000002069"/>
    </source>
</evidence>
<dbReference type="PATRIC" id="fig|693216.3.peg.999"/>
<dbReference type="AlphaFoldDB" id="C9XXQ0"/>
<accession>C9XXQ0</accession>
<dbReference type="KEGG" id="ctu:CTU_10340"/>
<dbReference type="EMBL" id="FN543093">
    <property type="protein sequence ID" value="CBA28672.1"/>
    <property type="molecule type" value="Genomic_DNA"/>
</dbReference>
<evidence type="ECO:0000313" key="1">
    <source>
        <dbReference type="EMBL" id="CBA28672.1"/>
    </source>
</evidence>
<protein>
    <submittedName>
        <fullName evidence="1">Uncharacterized protein</fullName>
    </submittedName>
</protein>
<reference evidence="1 2" key="1">
    <citation type="journal article" date="2010" name="J. Bacteriol.">
        <title>Complete Genome Sequence of Cronobacter turicensis LMG 23827, a foodborne pathogen causing deaths in neonates.</title>
        <authorList>
            <person name="Stephan R."/>
            <person name="Lehner A."/>
            <person name="Tischler P."/>
            <person name="Rattei T."/>
        </authorList>
    </citation>
    <scope>NUCLEOTIDE SEQUENCE [LARGE SCALE GENOMIC DNA]</scope>
    <source>
        <strain evidence="2">DSM 18703 / CCUG 55852 / LMG 23827 / z3032</strain>
    </source>
</reference>
<name>C9XXQ0_CROTZ</name>